<keyword evidence="4 7" id="KW-0067">ATP-binding</keyword>
<dbReference type="Gene3D" id="3.40.50.300">
    <property type="entry name" value="P-loop containing nucleotide triphosphate hydrolases"/>
    <property type="match status" value="2"/>
</dbReference>
<dbReference type="InterPro" id="IPR050095">
    <property type="entry name" value="ECF_ABC_transporter_ATP-bd"/>
</dbReference>
<evidence type="ECO:0000313" key="8">
    <source>
        <dbReference type="Proteomes" id="UP001551658"/>
    </source>
</evidence>
<dbReference type="SMART" id="SM00382">
    <property type="entry name" value="AAA"/>
    <property type="match status" value="2"/>
</dbReference>
<dbReference type="InterPro" id="IPR017871">
    <property type="entry name" value="ABC_transporter-like_CS"/>
</dbReference>
<sequence length="568" mass="59821">MNPLIALDDVTVTYSSSAVPALDGVSFRIDPGELVLITGPSGCGKSTLMRVINGLVPHAYSAEVTGAVTVAGTPASTLSVGQISETVGTLLQDPAKQVVGHSVTADIAFGPENRRLDPGEIRARVQRVAETLGLPAELLAAGTHELSGGQLQLVAFAGILVLEPRVIVVDEPLANLDPDAAVQVLRALREYVDRGGAGVVIEHRVDEVLPVEPDRVVFLDHGRITYSGDIPGFLRTADPEVVRLPFDTLVARADALGPQHRPGRRPTGESRLRYTNARLGYGATAVLDAVTTDLLAGERIAVLGHNGAGKSTLLRAAVGLVEVSAGAVELDGRPVGSYPATQLAAATGYLFQNPALAFFAATVADELAFGPRNLGVAAGEIEKISGQVLEMVGLADEPDILTRPPRTLSFGQQRRLALALALTLRPRTLILDEPTAGQDLRSAARFLDAISTLPSVDSIYLITHDVDLALWRSDRLIVVAGGRILADGTPYEIVHDASLWHSGSPSTERAVLRETDYVRAARSSRSAPGSIPPPNILARELGSARSAEETISAGNSAQTKRSTAHDRG</sequence>
<keyword evidence="2" id="KW-0813">Transport</keyword>
<evidence type="ECO:0000256" key="2">
    <source>
        <dbReference type="ARBA" id="ARBA00022448"/>
    </source>
</evidence>
<dbReference type="InterPro" id="IPR003593">
    <property type="entry name" value="AAA+_ATPase"/>
</dbReference>
<evidence type="ECO:0000256" key="4">
    <source>
        <dbReference type="ARBA" id="ARBA00022840"/>
    </source>
</evidence>
<dbReference type="Proteomes" id="UP001551658">
    <property type="component" value="Unassembled WGS sequence"/>
</dbReference>
<dbReference type="SUPFAM" id="SSF52540">
    <property type="entry name" value="P-loop containing nucleoside triphosphate hydrolases"/>
    <property type="match status" value="2"/>
</dbReference>
<accession>A0ABV3F0X0</accession>
<dbReference type="InterPro" id="IPR015856">
    <property type="entry name" value="ABC_transpr_CbiO/EcfA_su"/>
</dbReference>
<dbReference type="PROSITE" id="PS00211">
    <property type="entry name" value="ABC_TRANSPORTER_1"/>
    <property type="match status" value="2"/>
</dbReference>
<dbReference type="GO" id="GO:0005524">
    <property type="term" value="F:ATP binding"/>
    <property type="evidence" value="ECO:0007669"/>
    <property type="project" value="UniProtKB-KW"/>
</dbReference>
<proteinExistence type="inferred from homology"/>
<evidence type="ECO:0000256" key="1">
    <source>
        <dbReference type="ARBA" id="ARBA00005417"/>
    </source>
</evidence>
<dbReference type="RefSeq" id="WP_357971981.1">
    <property type="nucleotide sequence ID" value="NZ_JBFAIH010000001.1"/>
</dbReference>
<feature type="compositionally biased region" description="Polar residues" evidence="5">
    <location>
        <begin position="552"/>
        <end position="561"/>
    </location>
</feature>
<dbReference type="PROSITE" id="PS50893">
    <property type="entry name" value="ABC_TRANSPORTER_2"/>
    <property type="match status" value="2"/>
</dbReference>
<dbReference type="EMBL" id="JBFAIH010000001">
    <property type="protein sequence ID" value="MEV0361296.1"/>
    <property type="molecule type" value="Genomic_DNA"/>
</dbReference>
<dbReference type="Pfam" id="PF00005">
    <property type="entry name" value="ABC_tran"/>
    <property type="match status" value="2"/>
</dbReference>
<organism evidence="7 8">
    <name type="scientific">Nocardia fusca</name>
    <dbReference type="NCBI Taxonomy" id="941183"/>
    <lineage>
        <taxon>Bacteria</taxon>
        <taxon>Bacillati</taxon>
        <taxon>Actinomycetota</taxon>
        <taxon>Actinomycetes</taxon>
        <taxon>Mycobacteriales</taxon>
        <taxon>Nocardiaceae</taxon>
        <taxon>Nocardia</taxon>
    </lineage>
</organism>
<name>A0ABV3F0X0_9NOCA</name>
<evidence type="ECO:0000313" key="7">
    <source>
        <dbReference type="EMBL" id="MEV0361296.1"/>
    </source>
</evidence>
<feature type="domain" description="ABC transporter" evidence="6">
    <location>
        <begin position="272"/>
        <end position="506"/>
    </location>
</feature>
<keyword evidence="8" id="KW-1185">Reference proteome</keyword>
<comment type="caution">
    <text evidence="7">The sequence shown here is derived from an EMBL/GenBank/DDBJ whole genome shotgun (WGS) entry which is preliminary data.</text>
</comment>
<gene>
    <name evidence="7" type="ORF">AB0H72_01225</name>
</gene>
<feature type="domain" description="ABC transporter" evidence="6">
    <location>
        <begin position="5"/>
        <end position="246"/>
    </location>
</feature>
<protein>
    <submittedName>
        <fullName evidence="7">ATP-binding cassette domain-containing protein</fullName>
    </submittedName>
</protein>
<dbReference type="InterPro" id="IPR027417">
    <property type="entry name" value="P-loop_NTPase"/>
</dbReference>
<keyword evidence="3" id="KW-0547">Nucleotide-binding</keyword>
<dbReference type="PANTHER" id="PTHR43553">
    <property type="entry name" value="HEAVY METAL TRANSPORTER"/>
    <property type="match status" value="1"/>
</dbReference>
<evidence type="ECO:0000256" key="5">
    <source>
        <dbReference type="SAM" id="MobiDB-lite"/>
    </source>
</evidence>
<feature type="region of interest" description="Disordered" evidence="5">
    <location>
        <begin position="522"/>
        <end position="568"/>
    </location>
</feature>
<dbReference type="InterPro" id="IPR003439">
    <property type="entry name" value="ABC_transporter-like_ATP-bd"/>
</dbReference>
<evidence type="ECO:0000256" key="3">
    <source>
        <dbReference type="ARBA" id="ARBA00022741"/>
    </source>
</evidence>
<reference evidence="7 8" key="1">
    <citation type="submission" date="2024-06" db="EMBL/GenBank/DDBJ databases">
        <title>The Natural Products Discovery Center: Release of the First 8490 Sequenced Strains for Exploring Actinobacteria Biosynthetic Diversity.</title>
        <authorList>
            <person name="Kalkreuter E."/>
            <person name="Kautsar S.A."/>
            <person name="Yang D."/>
            <person name="Bader C.D."/>
            <person name="Teijaro C.N."/>
            <person name="Fluegel L."/>
            <person name="Davis C.M."/>
            <person name="Simpson J.R."/>
            <person name="Lauterbach L."/>
            <person name="Steele A.D."/>
            <person name="Gui C."/>
            <person name="Meng S."/>
            <person name="Li G."/>
            <person name="Viehrig K."/>
            <person name="Ye F."/>
            <person name="Su P."/>
            <person name="Kiefer A.F."/>
            <person name="Nichols A."/>
            <person name="Cepeda A.J."/>
            <person name="Yan W."/>
            <person name="Fan B."/>
            <person name="Jiang Y."/>
            <person name="Adhikari A."/>
            <person name="Zheng C.-J."/>
            <person name="Schuster L."/>
            <person name="Cowan T.M."/>
            <person name="Smanski M.J."/>
            <person name="Chevrette M.G."/>
            <person name="De Carvalho L.P.S."/>
            <person name="Shen B."/>
        </authorList>
    </citation>
    <scope>NUCLEOTIDE SEQUENCE [LARGE SCALE GENOMIC DNA]</scope>
    <source>
        <strain evidence="7 8">NPDC050671</strain>
    </source>
</reference>
<evidence type="ECO:0000259" key="6">
    <source>
        <dbReference type="PROSITE" id="PS50893"/>
    </source>
</evidence>
<dbReference type="CDD" id="cd03225">
    <property type="entry name" value="ABC_cobalt_CbiO_domain1"/>
    <property type="match status" value="2"/>
</dbReference>
<comment type="similarity">
    <text evidence="1">Belongs to the ABC transporter superfamily.</text>
</comment>